<proteinExistence type="predicted"/>
<dbReference type="Pfam" id="PF09956">
    <property type="entry name" value="Phage_cement_2"/>
    <property type="match status" value="1"/>
</dbReference>
<dbReference type="Proteomes" id="UP000561459">
    <property type="component" value="Unassembled WGS sequence"/>
</dbReference>
<name>A0A7W6BZD6_9SPHN</name>
<protein>
    <submittedName>
        <fullName evidence="1">Putative RecA/RadA family phage recombinase</fullName>
    </submittedName>
</protein>
<keyword evidence="2" id="KW-1185">Reference proteome</keyword>
<sequence length="108" mass="11076">MKNFNRPAINLPVIAPYDVKSGDGMLDGVEFSVAANDASAGASVTGVTEGAFELKKAAVSITRKTIAYWDNTAKVVTNVSSGNSKIGIFQAGALSGDATVLVKLIASI</sequence>
<reference evidence="1 2" key="1">
    <citation type="submission" date="2020-08" db="EMBL/GenBank/DDBJ databases">
        <title>Genomic Encyclopedia of Type Strains, Phase IV (KMG-IV): sequencing the most valuable type-strain genomes for metagenomic binning, comparative biology and taxonomic classification.</title>
        <authorList>
            <person name="Goeker M."/>
        </authorList>
    </citation>
    <scope>NUCLEOTIDE SEQUENCE [LARGE SCALE GENOMIC DNA]</scope>
    <source>
        <strain evidence="1 2">DSM 27568</strain>
    </source>
</reference>
<dbReference type="AlphaFoldDB" id="A0A7W6BZD6"/>
<accession>A0A7W6BZD6</accession>
<comment type="caution">
    <text evidence="1">The sequence shown here is derived from an EMBL/GenBank/DDBJ whole genome shotgun (WGS) entry which is preliminary data.</text>
</comment>
<gene>
    <name evidence="1" type="ORF">GGR39_002356</name>
</gene>
<evidence type="ECO:0000313" key="2">
    <source>
        <dbReference type="Proteomes" id="UP000561459"/>
    </source>
</evidence>
<evidence type="ECO:0000313" key="1">
    <source>
        <dbReference type="EMBL" id="MBB3940699.1"/>
    </source>
</evidence>
<dbReference type="EMBL" id="JACIDY010000005">
    <property type="protein sequence ID" value="MBB3940699.1"/>
    <property type="molecule type" value="Genomic_DNA"/>
</dbReference>
<dbReference type="InterPro" id="IPR011231">
    <property type="entry name" value="Phage_VT1-Sakai_H0018"/>
</dbReference>
<dbReference type="RefSeq" id="WP_183617286.1">
    <property type="nucleotide sequence ID" value="NZ_JACIDY010000005.1"/>
</dbReference>
<organism evidence="1 2">
    <name type="scientific">Novosphingobium fluoreni</name>
    <dbReference type="NCBI Taxonomy" id="1391222"/>
    <lineage>
        <taxon>Bacteria</taxon>
        <taxon>Pseudomonadati</taxon>
        <taxon>Pseudomonadota</taxon>
        <taxon>Alphaproteobacteria</taxon>
        <taxon>Sphingomonadales</taxon>
        <taxon>Sphingomonadaceae</taxon>
        <taxon>Novosphingobium</taxon>
    </lineage>
</organism>